<dbReference type="Gene3D" id="3.60.21.10">
    <property type="match status" value="1"/>
</dbReference>
<evidence type="ECO:0000256" key="2">
    <source>
        <dbReference type="SAM" id="MobiDB-lite"/>
    </source>
</evidence>
<dbReference type="InterPro" id="IPR029052">
    <property type="entry name" value="Metallo-depent_PP-like"/>
</dbReference>
<comment type="caution">
    <text evidence="4">The sequence shown here is derived from an EMBL/GenBank/DDBJ whole genome shotgun (WGS) entry which is preliminary data.</text>
</comment>
<feature type="signal peptide" evidence="3">
    <location>
        <begin position="1"/>
        <end position="33"/>
    </location>
</feature>
<protein>
    <submittedName>
        <fullName evidence="4">Metallophosphoesterase</fullName>
    </submittedName>
</protein>
<evidence type="ECO:0000256" key="1">
    <source>
        <dbReference type="ARBA" id="ARBA00022729"/>
    </source>
</evidence>
<feature type="region of interest" description="Disordered" evidence="2">
    <location>
        <begin position="530"/>
        <end position="549"/>
    </location>
</feature>
<dbReference type="EMBL" id="JANWTC010000016">
    <property type="protein sequence ID" value="MCS5480680.1"/>
    <property type="molecule type" value="Genomic_DNA"/>
</dbReference>
<dbReference type="InterPro" id="IPR039331">
    <property type="entry name" value="PAPs-like"/>
</dbReference>
<sequence length="644" mass="69927">MKGQYLPRFPRPLAAACASITVAATLFAGTAHALPGQTDAPVLLTDPFLQLPEDRQVNVVWFTEHPGNTHVVLTGEGIENLTPEQARSAATGDMDDITVHHAETRKLSRMAEDSASVLSDAPTLEDGIVARDVYRHEATVTGIAAEGSTPYRVVSLIDGQAVLSDVYAAKDHFTPEEDVTMLLTSDHQQKNNAPANLQWAAEPLGDIDVALVAGDLVNVPDRASEWFDHEGGLAFFAGMQGNANFTAPNGETYDGGEIAQNAVIYPVIGNHEVQGRIDGQTSLDHSFNYPVPREVAEAEYEKVAAEVNPIGDPEIRERWIEDNSFSTTSYEEIFSLPESESGGERYYATSIGNTRLISLYSTRIWRGTDAEADPADRTTISRYQESADVLDKPLERGHGDFIFEDLTVDSEQYQWLEAELASPETQGAENVIVMLHESPHSLGNNVMPHFADPVEIHERDDNGNLVGIRYEYPASGNQLLTSLMPLVDTPGTPVDLVFNGHSHVWNRFESENGVNFIETSNVGNSYGARHPLSADGPRPTPPAPWNPEHYLAYGSPGGLEPIVPSENPFPAANDPTQPAPYVASNDYSVFTAFDSGTGKVQSWIFDGSDPASEPVLLDEFSLNDTSGDPTDKSSRPTGSSLSSH</sequence>
<proteinExistence type="predicted"/>
<keyword evidence="5" id="KW-1185">Reference proteome</keyword>
<feature type="region of interest" description="Disordered" evidence="2">
    <location>
        <begin position="620"/>
        <end position="644"/>
    </location>
</feature>
<dbReference type="SUPFAM" id="SSF56300">
    <property type="entry name" value="Metallo-dependent phosphatases"/>
    <property type="match status" value="1"/>
</dbReference>
<feature type="chain" id="PRO_5045248883" evidence="3">
    <location>
        <begin position="34"/>
        <end position="644"/>
    </location>
</feature>
<organism evidence="4 5">
    <name type="scientific">Corynebacterium lemuris</name>
    <dbReference type="NCBI Taxonomy" id="1859292"/>
    <lineage>
        <taxon>Bacteria</taxon>
        <taxon>Bacillati</taxon>
        <taxon>Actinomycetota</taxon>
        <taxon>Actinomycetes</taxon>
        <taxon>Mycobacteriales</taxon>
        <taxon>Corynebacteriaceae</taxon>
        <taxon>Corynebacterium</taxon>
    </lineage>
</organism>
<name>A0ABT2G104_9CORY</name>
<accession>A0ABT2G104</accession>
<evidence type="ECO:0000256" key="3">
    <source>
        <dbReference type="SAM" id="SignalP"/>
    </source>
</evidence>
<dbReference type="PANTHER" id="PTHR22953">
    <property type="entry name" value="ACID PHOSPHATASE RELATED"/>
    <property type="match status" value="1"/>
</dbReference>
<reference evidence="4 5" key="1">
    <citation type="submission" date="2022-08" db="EMBL/GenBank/DDBJ databases">
        <title>YIM 101645 draft genome.</title>
        <authorList>
            <person name="Chen X."/>
        </authorList>
    </citation>
    <scope>NUCLEOTIDE SEQUENCE [LARGE SCALE GENOMIC DNA]</scope>
    <source>
        <strain evidence="4 5">YIM 101645</strain>
    </source>
</reference>
<dbReference type="PANTHER" id="PTHR22953:SF153">
    <property type="entry name" value="PURPLE ACID PHOSPHATASE"/>
    <property type="match status" value="1"/>
</dbReference>
<feature type="region of interest" description="Disordered" evidence="2">
    <location>
        <begin position="556"/>
        <end position="577"/>
    </location>
</feature>
<keyword evidence="1 3" id="KW-0732">Signal</keyword>
<dbReference type="RefSeq" id="WP_259428736.1">
    <property type="nucleotide sequence ID" value="NZ_JANWTC010000016.1"/>
</dbReference>
<feature type="compositionally biased region" description="Polar residues" evidence="2">
    <location>
        <begin position="635"/>
        <end position="644"/>
    </location>
</feature>
<gene>
    <name evidence="4" type="ORF">NYP18_13595</name>
</gene>
<evidence type="ECO:0000313" key="4">
    <source>
        <dbReference type="EMBL" id="MCS5480680.1"/>
    </source>
</evidence>
<evidence type="ECO:0000313" key="5">
    <source>
        <dbReference type="Proteomes" id="UP001205965"/>
    </source>
</evidence>
<dbReference type="Proteomes" id="UP001205965">
    <property type="component" value="Unassembled WGS sequence"/>
</dbReference>